<evidence type="ECO:0000313" key="1">
    <source>
        <dbReference type="EMBL" id="EJX10008.1"/>
    </source>
</evidence>
<comment type="caution">
    <text evidence="1">The sequence shown here is derived from an EMBL/GenBank/DDBJ whole genome shotgun (WGS) entry which is preliminary data.</text>
</comment>
<dbReference type="AlphaFoldDB" id="J9H2C6"/>
<proteinExistence type="predicted"/>
<dbReference type="InterPro" id="IPR053842">
    <property type="entry name" value="NikA-like"/>
</dbReference>
<dbReference type="EMBL" id="AMCI01000274">
    <property type="protein sequence ID" value="EJX10008.1"/>
    <property type="molecule type" value="Genomic_DNA"/>
</dbReference>
<protein>
    <submittedName>
        <fullName evidence="1">Mobilization protein MobB</fullName>
    </submittedName>
</protein>
<accession>J9H2C6</accession>
<name>J9H2C6_9ZZZZ</name>
<sequence>MMENRTVTIKIRLTESEKEMLLSRAKADGKSVSAYIRESSLKGKCISKTDIQVIYELRKIGTNINQLVKYVHLLPVDENIAYSLKRIHEYMDELETIKKKLL</sequence>
<organism evidence="1">
    <name type="scientific">gut metagenome</name>
    <dbReference type="NCBI Taxonomy" id="749906"/>
    <lineage>
        <taxon>unclassified sequences</taxon>
        <taxon>metagenomes</taxon>
        <taxon>organismal metagenomes</taxon>
    </lineage>
</organism>
<reference evidence="1" key="1">
    <citation type="journal article" date="2012" name="PLoS ONE">
        <title>Gene sets for utilization of primary and secondary nutrition supplies in the distal gut of endangered iberian lynx.</title>
        <authorList>
            <person name="Alcaide M."/>
            <person name="Messina E."/>
            <person name="Richter M."/>
            <person name="Bargiela R."/>
            <person name="Peplies J."/>
            <person name="Huws S.A."/>
            <person name="Newbold C.J."/>
            <person name="Golyshin P.N."/>
            <person name="Simon M.A."/>
            <person name="Lopez G."/>
            <person name="Yakimov M.M."/>
            <person name="Ferrer M."/>
        </authorList>
    </citation>
    <scope>NUCLEOTIDE SEQUENCE</scope>
</reference>
<dbReference type="Pfam" id="PF21983">
    <property type="entry name" value="NikA-like"/>
    <property type="match status" value="1"/>
</dbReference>
<gene>
    <name evidence="1" type="ORF">EVA_01890</name>
</gene>